<name>A0ABU1UP54_9ACTN</name>
<proteinExistence type="predicted"/>
<evidence type="ECO:0000313" key="2">
    <source>
        <dbReference type="EMBL" id="MDR7086970.1"/>
    </source>
</evidence>
<reference evidence="2 3" key="1">
    <citation type="submission" date="2023-07" db="EMBL/GenBank/DDBJ databases">
        <title>Sorghum-associated microbial communities from plants grown in Nebraska, USA.</title>
        <authorList>
            <person name="Schachtman D."/>
        </authorList>
    </citation>
    <scope>NUCLEOTIDE SEQUENCE [LARGE SCALE GENOMIC DNA]</scope>
    <source>
        <strain evidence="2 3">BE248</strain>
    </source>
</reference>
<organism evidence="2 3">
    <name type="scientific">Aeromicrobium panaciterrae</name>
    <dbReference type="NCBI Taxonomy" id="363861"/>
    <lineage>
        <taxon>Bacteria</taxon>
        <taxon>Bacillati</taxon>
        <taxon>Actinomycetota</taxon>
        <taxon>Actinomycetes</taxon>
        <taxon>Propionibacteriales</taxon>
        <taxon>Nocardioidaceae</taxon>
        <taxon>Aeromicrobium</taxon>
    </lineage>
</organism>
<dbReference type="InterPro" id="IPR023346">
    <property type="entry name" value="Lysozyme-like_dom_sf"/>
</dbReference>
<evidence type="ECO:0000259" key="1">
    <source>
        <dbReference type="Pfam" id="PF13406"/>
    </source>
</evidence>
<dbReference type="PANTHER" id="PTHR30163">
    <property type="entry name" value="MEMBRANE-BOUND LYTIC MUREIN TRANSGLYCOSYLASE B"/>
    <property type="match status" value="1"/>
</dbReference>
<evidence type="ECO:0000313" key="3">
    <source>
        <dbReference type="Proteomes" id="UP001257739"/>
    </source>
</evidence>
<accession>A0ABU1UP54</accession>
<dbReference type="EMBL" id="JAVDWH010000001">
    <property type="protein sequence ID" value="MDR7086970.1"/>
    <property type="molecule type" value="Genomic_DNA"/>
</dbReference>
<dbReference type="SUPFAM" id="SSF53955">
    <property type="entry name" value="Lysozyme-like"/>
    <property type="match status" value="1"/>
</dbReference>
<dbReference type="RefSeq" id="WP_309969820.1">
    <property type="nucleotide sequence ID" value="NZ_JAVDWH010000001.1"/>
</dbReference>
<comment type="caution">
    <text evidence="2">The sequence shown here is derived from an EMBL/GenBank/DDBJ whole genome shotgun (WGS) entry which is preliminary data.</text>
</comment>
<sequence>MTSLERLRFWGPIAAMLCVVGLIIGVAVSFATADPEVFEDFLPTAGPEDPAPLVTSEPGRADSEWVLTVSVRAGIPAIALQAYGDATLQIEQEQPNCNLGWTTIAAIGYIETAHGTHDGAQLLADGRTSQRILGPALNGTNGTDKVPATAETTEWHGDPKWDHAVGPMQFIPSSWHTWGADGDGDGIADPNDIDDAALTTARYLCASGADLRTPGGWSRAVFSYNHSDDYVRSILTTANAYATRAAG</sequence>
<dbReference type="InterPro" id="IPR043426">
    <property type="entry name" value="MltB-like"/>
</dbReference>
<dbReference type="InterPro" id="IPR031304">
    <property type="entry name" value="SLT_2"/>
</dbReference>
<keyword evidence="3" id="KW-1185">Reference proteome</keyword>
<protein>
    <submittedName>
        <fullName evidence="2">Membrane-bound lytic murein transglycosylase B</fullName>
    </submittedName>
</protein>
<feature type="domain" description="Transglycosylase SLT" evidence="1">
    <location>
        <begin position="161"/>
        <end position="208"/>
    </location>
</feature>
<dbReference type="PANTHER" id="PTHR30163:SF8">
    <property type="entry name" value="LYTIC MUREIN TRANSGLYCOSYLASE"/>
    <property type="match status" value="1"/>
</dbReference>
<gene>
    <name evidence="2" type="ORF">J2X11_001809</name>
</gene>
<dbReference type="Proteomes" id="UP001257739">
    <property type="component" value="Unassembled WGS sequence"/>
</dbReference>
<dbReference type="CDD" id="cd13399">
    <property type="entry name" value="Slt35-like"/>
    <property type="match status" value="1"/>
</dbReference>
<dbReference type="Gene3D" id="1.10.530.10">
    <property type="match status" value="1"/>
</dbReference>
<dbReference type="Pfam" id="PF13406">
    <property type="entry name" value="SLT_2"/>
    <property type="match status" value="1"/>
</dbReference>